<accession>A0A6G8APP0</accession>
<dbReference type="AlphaFoldDB" id="A0A6G8APP0"/>
<sequence>MNKELRNLAEEARRSYRSSLINRDEAVKQINPFIEAYNKKSKEIAKKYNQRPKTISVASFLR</sequence>
<organism evidence="1 2">
    <name type="scientific">Vagococcus hydrophili</name>
    <dbReference type="NCBI Taxonomy" id="2714947"/>
    <lineage>
        <taxon>Bacteria</taxon>
        <taxon>Bacillati</taxon>
        <taxon>Bacillota</taxon>
        <taxon>Bacilli</taxon>
        <taxon>Lactobacillales</taxon>
        <taxon>Enterococcaceae</taxon>
        <taxon>Vagococcus</taxon>
    </lineage>
</organism>
<dbReference type="RefSeq" id="WP_166033160.1">
    <property type="nucleotide sequence ID" value="NZ_CP049887.1"/>
</dbReference>
<dbReference type="Proteomes" id="UP000501747">
    <property type="component" value="Chromosome"/>
</dbReference>
<evidence type="ECO:0000313" key="1">
    <source>
        <dbReference type="EMBL" id="QIL47048.1"/>
    </source>
</evidence>
<name>A0A6G8APP0_9ENTE</name>
<dbReference type="KEGG" id="vhy:G7082_00140"/>
<reference evidence="1 2" key="1">
    <citation type="submission" date="2020-03" db="EMBL/GenBank/DDBJ databases">
        <title>Vagococcus sp. nov., isolated from beetles.</title>
        <authorList>
            <person name="Hyun D.-W."/>
            <person name="Bae J.-W."/>
        </authorList>
    </citation>
    <scope>NUCLEOTIDE SEQUENCE [LARGE SCALE GENOMIC DNA]</scope>
    <source>
        <strain evidence="1 2">HDW17B</strain>
    </source>
</reference>
<gene>
    <name evidence="1" type="ORF">G7082_00140</name>
</gene>
<dbReference type="EMBL" id="CP049887">
    <property type="protein sequence ID" value="QIL47048.1"/>
    <property type="molecule type" value="Genomic_DNA"/>
</dbReference>
<proteinExistence type="predicted"/>
<protein>
    <submittedName>
        <fullName evidence="1">Uncharacterized protein</fullName>
    </submittedName>
</protein>
<evidence type="ECO:0000313" key="2">
    <source>
        <dbReference type="Proteomes" id="UP000501747"/>
    </source>
</evidence>
<keyword evidence="2" id="KW-1185">Reference proteome</keyword>